<comment type="subcellular location">
    <subcellularLocation>
        <location evidence="1 6">Cell membrane</location>
        <topology evidence="1 6">Multi-pass membrane protein</topology>
    </subcellularLocation>
</comment>
<keyword evidence="4 6" id="KW-1133">Transmembrane helix</keyword>
<organism evidence="8 9">
    <name type="scientific">Clostridium moniliforme</name>
    <dbReference type="NCBI Taxonomy" id="39489"/>
    <lineage>
        <taxon>Bacteria</taxon>
        <taxon>Bacillati</taxon>
        <taxon>Bacillota</taxon>
        <taxon>Clostridia</taxon>
        <taxon>Eubacteriales</taxon>
        <taxon>Clostridiaceae</taxon>
        <taxon>Clostridium</taxon>
    </lineage>
</organism>
<reference evidence="8 9" key="1">
    <citation type="submission" date="2021-03" db="EMBL/GenBank/DDBJ databases">
        <title>Genomic Encyclopedia of Type Strains, Phase IV (KMG-IV): sequencing the most valuable type-strain genomes for metagenomic binning, comparative biology and taxonomic classification.</title>
        <authorList>
            <person name="Goeker M."/>
        </authorList>
    </citation>
    <scope>NUCLEOTIDE SEQUENCE [LARGE SCALE GENOMIC DNA]</scope>
    <source>
        <strain evidence="8 9">DSM 3984</strain>
    </source>
</reference>
<evidence type="ECO:0000256" key="1">
    <source>
        <dbReference type="ARBA" id="ARBA00004651"/>
    </source>
</evidence>
<feature type="transmembrane region" description="Helical" evidence="6">
    <location>
        <begin position="236"/>
        <end position="262"/>
    </location>
</feature>
<keyword evidence="2 6" id="KW-1003">Cell membrane</keyword>
<evidence type="ECO:0000313" key="8">
    <source>
        <dbReference type="EMBL" id="MBP1890333.1"/>
    </source>
</evidence>
<feature type="transmembrane region" description="Helical" evidence="6">
    <location>
        <begin position="162"/>
        <end position="183"/>
    </location>
</feature>
<keyword evidence="9" id="KW-1185">Reference proteome</keyword>
<comment type="similarity">
    <text evidence="6">Belongs to the ABC-4 integral membrane protein family.</text>
</comment>
<evidence type="ECO:0000256" key="6">
    <source>
        <dbReference type="PIRNR" id="PIRNR018968"/>
    </source>
</evidence>
<dbReference type="InterPro" id="IPR003838">
    <property type="entry name" value="ABC3_permease_C"/>
</dbReference>
<feature type="transmembrane region" description="Helical" evidence="6">
    <location>
        <begin position="17"/>
        <end position="37"/>
    </location>
</feature>
<evidence type="ECO:0000256" key="5">
    <source>
        <dbReference type="ARBA" id="ARBA00023136"/>
    </source>
</evidence>
<dbReference type="EMBL" id="JAGGJZ010000006">
    <property type="protein sequence ID" value="MBP1890333.1"/>
    <property type="molecule type" value="Genomic_DNA"/>
</dbReference>
<feature type="transmembrane region" description="Helical" evidence="6">
    <location>
        <begin position="537"/>
        <end position="559"/>
    </location>
</feature>
<proteinExistence type="inferred from homology"/>
<feature type="transmembrane region" description="Helical" evidence="6">
    <location>
        <begin position="289"/>
        <end position="312"/>
    </location>
</feature>
<feature type="transmembrane region" description="Helical" evidence="6">
    <location>
        <begin position="631"/>
        <end position="653"/>
    </location>
</feature>
<dbReference type="Proteomes" id="UP000783390">
    <property type="component" value="Unassembled WGS sequence"/>
</dbReference>
<evidence type="ECO:0000256" key="2">
    <source>
        <dbReference type="ARBA" id="ARBA00022475"/>
    </source>
</evidence>
<accession>A0ABS4F252</accession>
<evidence type="ECO:0000313" key="9">
    <source>
        <dbReference type="Proteomes" id="UP000783390"/>
    </source>
</evidence>
<keyword evidence="3 6" id="KW-0812">Transmembrane</keyword>
<feature type="transmembrane region" description="Helical" evidence="6">
    <location>
        <begin position="204"/>
        <end position="224"/>
    </location>
</feature>
<dbReference type="RefSeq" id="WP_209797256.1">
    <property type="nucleotide sequence ID" value="NZ_JAGGJZ010000006.1"/>
</dbReference>
<name>A0ABS4F252_9CLOT</name>
<dbReference type="PANTHER" id="PTHR46795">
    <property type="entry name" value="ABC TRANSPORTER PERMEASE-RELATED-RELATED"/>
    <property type="match status" value="1"/>
</dbReference>
<dbReference type="PANTHER" id="PTHR46795:SF3">
    <property type="entry name" value="ABC TRANSPORTER PERMEASE"/>
    <property type="match status" value="1"/>
</dbReference>
<evidence type="ECO:0000256" key="3">
    <source>
        <dbReference type="ARBA" id="ARBA00022692"/>
    </source>
</evidence>
<feature type="domain" description="ABC3 transporter permease C-terminal" evidence="7">
    <location>
        <begin position="63"/>
        <end position="182"/>
    </location>
</feature>
<keyword evidence="5 6" id="KW-0472">Membrane</keyword>
<dbReference type="InterPro" id="IPR027022">
    <property type="entry name" value="ABC_permease_BceB-typ"/>
</dbReference>
<comment type="caution">
    <text evidence="8">The sequence shown here is derived from an EMBL/GenBank/DDBJ whole genome shotgun (WGS) entry which is preliminary data.</text>
</comment>
<keyword evidence="6" id="KW-0813">Transport</keyword>
<dbReference type="InterPro" id="IPR052536">
    <property type="entry name" value="ABC-4_Integral_Memb_Prot"/>
</dbReference>
<feature type="transmembrane region" description="Helical" evidence="6">
    <location>
        <begin position="57"/>
        <end position="79"/>
    </location>
</feature>
<dbReference type="PIRSF" id="PIRSF018968">
    <property type="entry name" value="ABC_permease_BceB"/>
    <property type="match status" value="1"/>
</dbReference>
<feature type="transmembrane region" description="Helical" evidence="6">
    <location>
        <begin position="109"/>
        <end position="142"/>
    </location>
</feature>
<sequence length="660" mass="74608">MYSNIALNNVRKSFKDYTIYFLTLTFAVAIFYSFNTLGNQNSMVAINASTKDYMKTLSQIMGIISIFVSVILCGLILYANNFLIKRRKKELGIYMYLGMSKRKISKILVFEELIIGIFSLIAGLILGIVLSQGLSLITAKLFEVSLDKYKFIVSMDSVIKTAIYFGIIFLLVMIFNTIVISRYKLIDLLTAHKKNEKIKIKNPIISGVIFLFSIVMIGYAYYLVLKTGLDIINLKFKMSIVLGIVGTILFFYGLTSFLILIIQKNKKIYLRKLNIFTLRQMNSKINTNFISMAVICLMLFLTISILSVGVSFKRQNIDSTTPFDATVTMYAEKSSKTLENVLKENKFNLPNGYKASYVTVYKLKNTTKDTLYKYGDTKVRNNVDKGFNSNLSAVSISDYNKVRKLKGEKPLNLKANEVAIQCNMSILKPTLEKLIKESGKIKIDGKEYKIYDEKIIDKSLQTSMVSGDFEFIIPDDLIKGLSPEQYILNINYGNDKKASEDYITNFFENNIKKTKDVFLMLLTKNEVMESMKGTTVMILYVVLYLGIIFLISSAAVLALQQLSEASDSADRYNSLRRIGAPNSMINKSIFIQTLAYFMLPLVLGIVHSIVGICVASDFIELFGRGSIVESSLITMGAIIIIYGGYFITTYISYKNIVKKI</sequence>
<gene>
    <name evidence="8" type="ORF">J2Z53_001928</name>
</gene>
<protein>
    <submittedName>
        <fullName evidence="8">ABC transport system permease protein</fullName>
    </submittedName>
</protein>
<evidence type="ECO:0000259" key="7">
    <source>
        <dbReference type="Pfam" id="PF02687"/>
    </source>
</evidence>
<evidence type="ECO:0000256" key="4">
    <source>
        <dbReference type="ARBA" id="ARBA00022989"/>
    </source>
</evidence>
<dbReference type="Pfam" id="PF02687">
    <property type="entry name" value="FtsX"/>
    <property type="match status" value="1"/>
</dbReference>
<feature type="transmembrane region" description="Helical" evidence="6">
    <location>
        <begin position="594"/>
        <end position="619"/>
    </location>
</feature>